<gene>
    <name evidence="1" type="ORF">NBRC110019_03200</name>
</gene>
<evidence type="ECO:0000313" key="2">
    <source>
        <dbReference type="Proteomes" id="UP001143545"/>
    </source>
</evidence>
<organism evidence="1 2">
    <name type="scientific">Neptunitalea chrysea</name>
    <dbReference type="NCBI Taxonomy" id="1647581"/>
    <lineage>
        <taxon>Bacteria</taxon>
        <taxon>Pseudomonadati</taxon>
        <taxon>Bacteroidota</taxon>
        <taxon>Flavobacteriia</taxon>
        <taxon>Flavobacteriales</taxon>
        <taxon>Flavobacteriaceae</taxon>
        <taxon>Neptunitalea</taxon>
    </lineage>
</organism>
<evidence type="ECO:0008006" key="3">
    <source>
        <dbReference type="Google" id="ProtNLM"/>
    </source>
</evidence>
<keyword evidence="2" id="KW-1185">Reference proteome</keyword>
<accession>A0A9W6B2V9</accession>
<evidence type="ECO:0000313" key="1">
    <source>
        <dbReference type="EMBL" id="GLB51281.1"/>
    </source>
</evidence>
<dbReference type="EMBL" id="BRVP01000002">
    <property type="protein sequence ID" value="GLB51281.1"/>
    <property type="molecule type" value="Genomic_DNA"/>
</dbReference>
<comment type="caution">
    <text evidence="1">The sequence shown here is derived from an EMBL/GenBank/DDBJ whole genome shotgun (WGS) entry which is preliminary data.</text>
</comment>
<dbReference type="AlphaFoldDB" id="A0A9W6B2V9"/>
<reference evidence="1" key="1">
    <citation type="submission" date="2022-07" db="EMBL/GenBank/DDBJ databases">
        <title>Taxonomy of Novel Oxalotrophic and Methylotrophic Bacteria.</title>
        <authorList>
            <person name="Sahin N."/>
            <person name="Tani A."/>
        </authorList>
    </citation>
    <scope>NUCLEOTIDE SEQUENCE</scope>
    <source>
        <strain evidence="1">AM327</strain>
    </source>
</reference>
<name>A0A9W6B2V9_9FLAO</name>
<proteinExistence type="predicted"/>
<protein>
    <recommendedName>
        <fullName evidence="3">Outer membrane protein/protective antigen OMA87</fullName>
    </recommendedName>
</protein>
<dbReference type="Proteomes" id="UP001143545">
    <property type="component" value="Unassembled WGS sequence"/>
</dbReference>
<sequence>MFSLSLFAQKKDSLKTKLPIHDSIIKSKNTQLYKKLQEESGKSKFTNLLHNAIFQPVNPAYKNTTNKIIEQQLNRNFKDFQGKQIRNIIITSLDPFGYSEKDSTKVPQKKIDKIGNAIHYKTKRFTIKNLLLIKENESLDSLLILESERLLRRRNYIRRAFIKPQLVSENNELVDLYVYTLDSWSIVVDGDLSADKGKLRLREFNFMGLGHRVTLAYKRGFNDIIGTGYTIGYRAPNVYNTYINAEVSRDVDIDNTYKNTYKIDRNFYSPYARWAGKIGFVRRYDREDLYLSTNDTVIYEPVRRNEIDVWSGYAIPVAYKNDDTHLPTNLIFAARYAAQKFVEKPDKTIDSVSFFTNQNFFLGSVGIRYVNYIRDQYIFRNGDIEDVALGYSYFIHSGYQQNSTSGNYYVGVSASFNDYFSKFGYLAGTIEYGSYYSNGDPRQSLVRLQSTYFTPVFSIGNWHFRQFAKLNSIIGIARKNIILDRIDLNGENGIYGFDSPQVYGTRKFVFSFKTQSYIPFNWLGFRMSPYIDIDLGFIGSEPHPFFKNETYSRFGLGFLISNDFFVFENIKLSFFYIPKMPGYEGSVYRFKGSNDNPFNLENYNYQPPHIIKYK</sequence>